<reference evidence="20" key="2">
    <citation type="submission" date="2025-09" db="UniProtKB">
        <authorList>
            <consortium name="Ensembl"/>
        </authorList>
    </citation>
    <scope>IDENTIFICATION</scope>
</reference>
<evidence type="ECO:0000256" key="12">
    <source>
        <dbReference type="ARBA" id="ARBA00049599"/>
    </source>
</evidence>
<evidence type="ECO:0000256" key="6">
    <source>
        <dbReference type="ARBA" id="ARBA00022729"/>
    </source>
</evidence>
<keyword evidence="5 17" id="KW-0812">Transmembrane</keyword>
<evidence type="ECO:0000256" key="17">
    <source>
        <dbReference type="SAM" id="Phobius"/>
    </source>
</evidence>
<dbReference type="AlphaFoldDB" id="A0A8C5PFP8"/>
<name>A0A8C5PFP8_9ANUR</name>
<dbReference type="SUPFAM" id="SSF48726">
    <property type="entry name" value="Immunoglobulin"/>
    <property type="match status" value="3"/>
</dbReference>
<dbReference type="InterPro" id="IPR050671">
    <property type="entry name" value="CD300_family_receptors"/>
</dbReference>
<evidence type="ECO:0000313" key="20">
    <source>
        <dbReference type="Ensembl" id="ENSLLEP00000019700.1"/>
    </source>
</evidence>
<dbReference type="InterPro" id="IPR007110">
    <property type="entry name" value="Ig-like_dom"/>
</dbReference>
<keyword evidence="6 18" id="KW-0732">Signal</keyword>
<comment type="subunit">
    <text evidence="14">Interacts (mainly via CDR1-like domain) with dimeric IgA. Interacts (mainly via CDR2-like domain) with pentameric IgM.</text>
</comment>
<evidence type="ECO:0000256" key="3">
    <source>
        <dbReference type="ARBA" id="ARBA00022475"/>
    </source>
</evidence>
<sequence length="806" mass="90953">MTLKVFTFPIFQFFLHVASGYLVGPSDVTGVVGSSVNISCYYSAISANIHGRKFWCKVSKGECNTIISTTGFIAKSHYNRTDLELSTGSFMMQMTKLQHEDAGLYRCGIGQNNNLFYYPIHLTVSEAGNRIPTSSEFFLEKLMGSLTIHCPIRPETKTYLKYWCRMNRRRSDCVTVVNSNGFVHKDLWGRVLLKEEENGTRFVVMLNGLKTTDSGYYRCGTGSFLEGTDRKDVHIFISDEKAKSRIGKQLNGFLGESVLAQCTLPEQFNPSSLVYWCKWAETGCMRLVDSVGFVQDQMKDKIILEPYNYTQRSYHILMTQLQSEDSGFYWCAIIDGHREHTMSVELRIHVKTIDVHNRQNITGHHSTASYRDYSTDHTSEIKSTQDTTTDMSYSSTISREQHKTNSNPTYFTLLEQATVTKQDNTTDMWYPSSISRAIHETAPSSTYFTHFEQATVTEQGTTDMIHYNITSTEQHKSTSSPIYASTSHQSTVTDQDNTTDTSRASREQLEIAASSKSFTQDTVTKQGTTDVMYHNNTSRGQHKSTSSSTYVTTPLQDIITDQDNTADMWYPTRTSREQHETASIYTSFTQATVTKQSTADVMFDKSISRGQHKSISSPTYVTTPLQVIVADQDNTTGMWYRSRTSREQLETASSSKSFTQATLTKQGNTTHMWYHSRTSRAQHQAASSSTAFKLREQDTVTKQGWHRFTSRSSSSGTNSKVFRHSMVTRTYQRSTIPRTQTSSSQQDISVTTITNDISVNSNIASKSNSFIVMVSTLLVCCILLAILGFITCKLCKNRGKLVVSMK</sequence>
<protein>
    <recommendedName>
        <fullName evidence="15">Polymeric immunoglobulin receptor</fullName>
    </recommendedName>
</protein>
<evidence type="ECO:0000256" key="14">
    <source>
        <dbReference type="ARBA" id="ARBA00049678"/>
    </source>
</evidence>
<keyword evidence="21" id="KW-1185">Reference proteome</keyword>
<comment type="function">
    <text evidence="13">Through its N-linked glycans ensures anchoring of secretory IgA (sIgA) molecules to mucus lining the epithelial surface to neutralize extracellular pathogens. On its own (free form) may act as a non-specific microbial scavenger to prevent pathogen interaction with epithelial cells.</text>
</comment>
<dbReference type="CDD" id="cd05716">
    <property type="entry name" value="IgV_pIgR_like"/>
    <property type="match status" value="3"/>
</dbReference>
<evidence type="ECO:0000256" key="11">
    <source>
        <dbReference type="ARBA" id="ARBA00023319"/>
    </source>
</evidence>
<evidence type="ECO:0000256" key="13">
    <source>
        <dbReference type="ARBA" id="ARBA00049604"/>
    </source>
</evidence>
<evidence type="ECO:0000256" key="10">
    <source>
        <dbReference type="ARBA" id="ARBA00023180"/>
    </source>
</evidence>
<dbReference type="SMART" id="SM00409">
    <property type="entry name" value="IG"/>
    <property type="match status" value="3"/>
</dbReference>
<evidence type="ECO:0000256" key="8">
    <source>
        <dbReference type="ARBA" id="ARBA00023136"/>
    </source>
</evidence>
<dbReference type="GO" id="GO:0005576">
    <property type="term" value="C:extracellular region"/>
    <property type="evidence" value="ECO:0007669"/>
    <property type="project" value="UniProtKB-SubCell"/>
</dbReference>
<keyword evidence="4" id="KW-0964">Secreted</keyword>
<dbReference type="InterPro" id="IPR013783">
    <property type="entry name" value="Ig-like_fold"/>
</dbReference>
<feature type="chain" id="PRO_5034006291" description="Polymeric immunoglobulin receptor" evidence="18">
    <location>
        <begin position="21"/>
        <end position="806"/>
    </location>
</feature>
<keyword evidence="11" id="KW-0393">Immunoglobulin domain</keyword>
<dbReference type="PROSITE" id="PS50835">
    <property type="entry name" value="IG_LIKE"/>
    <property type="match status" value="1"/>
</dbReference>
<dbReference type="GeneTree" id="ENSGT00950000182977"/>
<keyword evidence="9" id="KW-1015">Disulfide bond</keyword>
<comment type="subcellular location">
    <subcellularLocation>
        <location evidence="1">Cell membrane</location>
        <topology evidence="1">Single-pass type I membrane protein</topology>
    </subcellularLocation>
    <subcellularLocation>
        <location evidence="2">Secreted</location>
    </subcellularLocation>
</comment>
<feature type="signal peptide" evidence="18">
    <location>
        <begin position="1"/>
        <end position="20"/>
    </location>
</feature>
<evidence type="ECO:0000313" key="21">
    <source>
        <dbReference type="Proteomes" id="UP000694569"/>
    </source>
</evidence>
<dbReference type="Pfam" id="PF07686">
    <property type="entry name" value="V-set"/>
    <property type="match status" value="3"/>
</dbReference>
<feature type="compositionally biased region" description="Polar residues" evidence="16">
    <location>
        <begin position="476"/>
        <end position="502"/>
    </location>
</feature>
<evidence type="ECO:0000256" key="7">
    <source>
        <dbReference type="ARBA" id="ARBA00022989"/>
    </source>
</evidence>
<dbReference type="PANTHER" id="PTHR11860:SF82">
    <property type="entry name" value="POLYMERIC IMMUNOGLOBULIN RECEPTOR"/>
    <property type="match status" value="1"/>
</dbReference>
<keyword evidence="10" id="KW-0325">Glycoprotein</keyword>
<keyword evidence="3" id="KW-1003">Cell membrane</keyword>
<dbReference type="InterPro" id="IPR013106">
    <property type="entry name" value="Ig_V-set"/>
</dbReference>
<keyword evidence="8 17" id="KW-0472">Membrane</keyword>
<evidence type="ECO:0000259" key="19">
    <source>
        <dbReference type="PROSITE" id="PS50835"/>
    </source>
</evidence>
<evidence type="ECO:0000256" key="18">
    <source>
        <dbReference type="SAM" id="SignalP"/>
    </source>
</evidence>
<dbReference type="GO" id="GO:0004888">
    <property type="term" value="F:transmembrane signaling receptor activity"/>
    <property type="evidence" value="ECO:0007669"/>
    <property type="project" value="TreeGrafter"/>
</dbReference>
<dbReference type="Gene3D" id="2.60.40.10">
    <property type="entry name" value="Immunoglobulins"/>
    <property type="match status" value="3"/>
</dbReference>
<organism evidence="20 21">
    <name type="scientific">Leptobrachium leishanense</name>
    <name type="common">Leishan spiny toad</name>
    <dbReference type="NCBI Taxonomy" id="445787"/>
    <lineage>
        <taxon>Eukaryota</taxon>
        <taxon>Metazoa</taxon>
        <taxon>Chordata</taxon>
        <taxon>Craniata</taxon>
        <taxon>Vertebrata</taxon>
        <taxon>Euteleostomi</taxon>
        <taxon>Amphibia</taxon>
        <taxon>Batrachia</taxon>
        <taxon>Anura</taxon>
        <taxon>Pelobatoidea</taxon>
        <taxon>Megophryidae</taxon>
        <taxon>Leptobrachium</taxon>
    </lineage>
</organism>
<keyword evidence="7 17" id="KW-1133">Transmembrane helix</keyword>
<accession>A0A8C5PFP8</accession>
<dbReference type="OrthoDB" id="8442846at2759"/>
<dbReference type="InterPro" id="IPR003599">
    <property type="entry name" value="Ig_sub"/>
</dbReference>
<feature type="transmembrane region" description="Helical" evidence="17">
    <location>
        <begin position="770"/>
        <end position="790"/>
    </location>
</feature>
<comment type="function">
    <text evidence="12">Mediates selective transcytosis of polymeric IgA and IgM across mucosal epithelial cells. Binds polymeric IgA and IgM at the basolateral surface of epithelial cells. The complex is then transported across the cell to be secreted at the apical surface. During this process, a cleavage occurs that separates the extracellular (known as the secretory component) from the transmembrane segment.</text>
</comment>
<reference evidence="20" key="1">
    <citation type="submission" date="2025-08" db="UniProtKB">
        <authorList>
            <consortium name="Ensembl"/>
        </authorList>
    </citation>
    <scope>IDENTIFICATION</scope>
</reference>
<dbReference type="PANTHER" id="PTHR11860">
    <property type="entry name" value="POLYMERIC-IMMUNOGLOBULIN RECEPTOR"/>
    <property type="match status" value="1"/>
</dbReference>
<proteinExistence type="predicted"/>
<evidence type="ECO:0000256" key="16">
    <source>
        <dbReference type="SAM" id="MobiDB-lite"/>
    </source>
</evidence>
<feature type="domain" description="Ig-like" evidence="19">
    <location>
        <begin position="255"/>
        <end position="347"/>
    </location>
</feature>
<evidence type="ECO:0000256" key="9">
    <source>
        <dbReference type="ARBA" id="ARBA00023157"/>
    </source>
</evidence>
<evidence type="ECO:0000256" key="1">
    <source>
        <dbReference type="ARBA" id="ARBA00004251"/>
    </source>
</evidence>
<evidence type="ECO:0000256" key="2">
    <source>
        <dbReference type="ARBA" id="ARBA00004613"/>
    </source>
</evidence>
<evidence type="ECO:0000256" key="5">
    <source>
        <dbReference type="ARBA" id="ARBA00022692"/>
    </source>
</evidence>
<feature type="compositionally biased region" description="Polar residues" evidence="16">
    <location>
        <begin position="381"/>
        <end position="403"/>
    </location>
</feature>
<feature type="region of interest" description="Disordered" evidence="16">
    <location>
        <begin position="364"/>
        <end position="403"/>
    </location>
</feature>
<feature type="region of interest" description="Disordered" evidence="16">
    <location>
        <begin position="476"/>
        <end position="504"/>
    </location>
</feature>
<evidence type="ECO:0000256" key="4">
    <source>
        <dbReference type="ARBA" id="ARBA00022525"/>
    </source>
</evidence>
<dbReference type="Ensembl" id="ENSLLET00000020474.1">
    <property type="protein sequence ID" value="ENSLLEP00000019700.1"/>
    <property type="gene ID" value="ENSLLEG00000012498.1"/>
</dbReference>
<evidence type="ECO:0000256" key="15">
    <source>
        <dbReference type="ARBA" id="ARBA00049745"/>
    </source>
</evidence>
<dbReference type="Proteomes" id="UP000694569">
    <property type="component" value="Unplaced"/>
</dbReference>
<dbReference type="GO" id="GO:0005886">
    <property type="term" value="C:plasma membrane"/>
    <property type="evidence" value="ECO:0007669"/>
    <property type="project" value="UniProtKB-SubCell"/>
</dbReference>
<dbReference type="InterPro" id="IPR036179">
    <property type="entry name" value="Ig-like_dom_sf"/>
</dbReference>